<dbReference type="RefSeq" id="WP_330505788.1">
    <property type="nucleotide sequence ID" value="NZ_JAZDUE010000012.1"/>
</dbReference>
<comment type="caution">
    <text evidence="1">The sequence shown here is derived from an EMBL/GenBank/DDBJ whole genome shotgun (WGS) entry which is preliminary data.</text>
</comment>
<sequence length="128" mass="13691">MNTKKIIAGALIGGAAIMGISVGAGHAEAKMEPGLYKHQGYWHQFPIFPESNVKIVGDKMYSDVYGITPMQGPSTIFPRKNGGTVSTADNPVALWAGRTDYTKTPYGYLGNTYTYGIPSIGSTLTKVD</sequence>
<gene>
    <name evidence="1" type="ORF">V1Y59_15125</name>
</gene>
<proteinExistence type="predicted"/>
<reference evidence="1 2" key="1">
    <citation type="submission" date="2024-01" db="EMBL/GenBank/DDBJ databases">
        <title>Draft genome sequence of Gordonia sp. PKS22-38.</title>
        <authorList>
            <person name="Suphannarot A."/>
            <person name="Mingma R."/>
        </authorList>
    </citation>
    <scope>NUCLEOTIDE SEQUENCE [LARGE SCALE GENOMIC DNA]</scope>
    <source>
        <strain evidence="1 2">PKS22-38</strain>
    </source>
</reference>
<evidence type="ECO:0000313" key="2">
    <source>
        <dbReference type="Proteomes" id="UP001335729"/>
    </source>
</evidence>
<dbReference type="EMBL" id="JAZDUE010000012">
    <property type="protein sequence ID" value="MEE4024416.1"/>
    <property type="molecule type" value="Genomic_DNA"/>
</dbReference>
<evidence type="ECO:0000313" key="1">
    <source>
        <dbReference type="EMBL" id="MEE4024416.1"/>
    </source>
</evidence>
<accession>A0ABU7MWC0</accession>
<evidence type="ECO:0008006" key="3">
    <source>
        <dbReference type="Google" id="ProtNLM"/>
    </source>
</evidence>
<keyword evidence="2" id="KW-1185">Reference proteome</keyword>
<name>A0ABU7MWC0_9ACTN</name>
<protein>
    <recommendedName>
        <fullName evidence="3">MspA protein</fullName>
    </recommendedName>
</protein>
<organism evidence="1 2">
    <name type="scientific">Gordonia prachuapensis</name>
    <dbReference type="NCBI Taxonomy" id="3115651"/>
    <lineage>
        <taxon>Bacteria</taxon>
        <taxon>Bacillati</taxon>
        <taxon>Actinomycetota</taxon>
        <taxon>Actinomycetes</taxon>
        <taxon>Mycobacteriales</taxon>
        <taxon>Gordoniaceae</taxon>
        <taxon>Gordonia</taxon>
    </lineage>
</organism>
<dbReference type="Proteomes" id="UP001335729">
    <property type="component" value="Unassembled WGS sequence"/>
</dbReference>